<dbReference type="EMBL" id="NAJQ01000300">
    <property type="protein sequence ID" value="TKA72660.1"/>
    <property type="molecule type" value="Genomic_DNA"/>
</dbReference>
<organism evidence="2 3">
    <name type="scientific">Friedmanniomyces simplex</name>
    <dbReference type="NCBI Taxonomy" id="329884"/>
    <lineage>
        <taxon>Eukaryota</taxon>
        <taxon>Fungi</taxon>
        <taxon>Dikarya</taxon>
        <taxon>Ascomycota</taxon>
        <taxon>Pezizomycotina</taxon>
        <taxon>Dothideomycetes</taxon>
        <taxon>Dothideomycetidae</taxon>
        <taxon>Mycosphaerellales</taxon>
        <taxon>Teratosphaeriaceae</taxon>
        <taxon>Friedmanniomyces</taxon>
    </lineage>
</organism>
<accession>A0A4U0X800</accession>
<evidence type="ECO:0000313" key="3">
    <source>
        <dbReference type="Proteomes" id="UP000309340"/>
    </source>
</evidence>
<feature type="transmembrane region" description="Helical" evidence="1">
    <location>
        <begin position="55"/>
        <end position="73"/>
    </location>
</feature>
<dbReference type="Proteomes" id="UP000309340">
    <property type="component" value="Unassembled WGS sequence"/>
</dbReference>
<dbReference type="OrthoDB" id="3893866at2759"/>
<keyword evidence="1" id="KW-1133">Transmembrane helix</keyword>
<proteinExistence type="predicted"/>
<keyword evidence="1" id="KW-0812">Transmembrane</keyword>
<evidence type="ECO:0000256" key="1">
    <source>
        <dbReference type="SAM" id="Phobius"/>
    </source>
</evidence>
<sequence length="94" mass="9951">MAPIPQLTGIGTMPASNGTTLASNGNILPSNGTTAIDQAMSINNNNNTMALLSDARIILPILVIVLGIILRIYQILIAKRTLAVFHDIKEGRNA</sequence>
<keyword evidence="3" id="KW-1185">Reference proteome</keyword>
<name>A0A4U0X800_9PEZI</name>
<gene>
    <name evidence="2" type="ORF">B0A55_07242</name>
</gene>
<reference evidence="2 3" key="1">
    <citation type="submission" date="2017-03" db="EMBL/GenBank/DDBJ databases">
        <title>Genomes of endolithic fungi from Antarctica.</title>
        <authorList>
            <person name="Coleine C."/>
            <person name="Masonjones S."/>
            <person name="Stajich J.E."/>
        </authorList>
    </citation>
    <scope>NUCLEOTIDE SEQUENCE [LARGE SCALE GENOMIC DNA]</scope>
    <source>
        <strain evidence="2 3">CCFEE 5184</strain>
    </source>
</reference>
<comment type="caution">
    <text evidence="2">The sequence shown here is derived from an EMBL/GenBank/DDBJ whole genome shotgun (WGS) entry which is preliminary data.</text>
</comment>
<keyword evidence="1" id="KW-0472">Membrane</keyword>
<dbReference type="AlphaFoldDB" id="A0A4U0X800"/>
<evidence type="ECO:0000313" key="2">
    <source>
        <dbReference type="EMBL" id="TKA72660.1"/>
    </source>
</evidence>
<protein>
    <submittedName>
        <fullName evidence="2">Uncharacterized protein</fullName>
    </submittedName>
</protein>